<dbReference type="AlphaFoldDB" id="A0AAN8F1N9"/>
<dbReference type="InterPro" id="IPR014001">
    <property type="entry name" value="Helicase_ATP-bd"/>
</dbReference>
<dbReference type="CDD" id="cd17980">
    <property type="entry name" value="DEXHc_DHX35"/>
    <property type="match status" value="1"/>
</dbReference>
<evidence type="ECO:0000256" key="2">
    <source>
        <dbReference type="SAM" id="MobiDB-lite"/>
    </source>
</evidence>
<evidence type="ECO:0000256" key="1">
    <source>
        <dbReference type="ARBA" id="ARBA00022801"/>
    </source>
</evidence>
<evidence type="ECO:0000313" key="4">
    <source>
        <dbReference type="EMBL" id="KAK5971961.1"/>
    </source>
</evidence>
<accession>A0AAN8F1N9</accession>
<keyword evidence="4" id="KW-0347">Helicase</keyword>
<comment type="caution">
    <text evidence="4">The sequence shown here is derived from an EMBL/GenBank/DDBJ whole genome shotgun (WGS) entry which is preliminary data.</text>
</comment>
<dbReference type="SMART" id="SM00487">
    <property type="entry name" value="DEXDc"/>
    <property type="match status" value="1"/>
</dbReference>
<organism evidence="4 5">
    <name type="scientific">Trichostrongylus colubriformis</name>
    <name type="common">Black scour worm</name>
    <dbReference type="NCBI Taxonomy" id="6319"/>
    <lineage>
        <taxon>Eukaryota</taxon>
        <taxon>Metazoa</taxon>
        <taxon>Ecdysozoa</taxon>
        <taxon>Nematoda</taxon>
        <taxon>Chromadorea</taxon>
        <taxon>Rhabditida</taxon>
        <taxon>Rhabditina</taxon>
        <taxon>Rhabditomorpha</taxon>
        <taxon>Strongyloidea</taxon>
        <taxon>Trichostrongylidae</taxon>
        <taxon>Trichostrongylus</taxon>
    </lineage>
</organism>
<feature type="region of interest" description="Disordered" evidence="2">
    <location>
        <begin position="1"/>
        <end position="36"/>
    </location>
</feature>
<dbReference type="PROSITE" id="PS51192">
    <property type="entry name" value="HELICASE_ATP_BIND_1"/>
    <property type="match status" value="1"/>
</dbReference>
<dbReference type="Proteomes" id="UP001331761">
    <property type="component" value="Unassembled WGS sequence"/>
</dbReference>
<dbReference type="GO" id="GO:0005524">
    <property type="term" value="F:ATP binding"/>
    <property type="evidence" value="ECO:0007669"/>
    <property type="project" value="UniProtKB-KW"/>
</dbReference>
<protein>
    <submittedName>
        <fullName evidence="4">Helicase ATP-binding domain-containing protein</fullName>
    </submittedName>
</protein>
<name>A0AAN8F1N9_TRICO</name>
<dbReference type="GO" id="GO:0071013">
    <property type="term" value="C:catalytic step 2 spliceosome"/>
    <property type="evidence" value="ECO:0007669"/>
    <property type="project" value="TreeGrafter"/>
</dbReference>
<reference evidence="4 5" key="1">
    <citation type="submission" date="2019-10" db="EMBL/GenBank/DDBJ databases">
        <title>Assembly and Annotation for the nematode Trichostrongylus colubriformis.</title>
        <authorList>
            <person name="Martin J."/>
        </authorList>
    </citation>
    <scope>NUCLEOTIDE SEQUENCE [LARGE SCALE GENOMIC DNA]</scope>
    <source>
        <strain evidence="4">G859</strain>
        <tissue evidence="4">Whole worm</tissue>
    </source>
</reference>
<dbReference type="PANTHER" id="PTHR18934:SF136">
    <property type="entry name" value="ATP-DEPENDENT RNA HELICASE DHX35-RELATED"/>
    <property type="match status" value="1"/>
</dbReference>
<dbReference type="PROSITE" id="PS00690">
    <property type="entry name" value="DEAH_ATP_HELICASE"/>
    <property type="match status" value="1"/>
</dbReference>
<dbReference type="PANTHER" id="PTHR18934">
    <property type="entry name" value="ATP-DEPENDENT RNA HELICASE"/>
    <property type="match status" value="1"/>
</dbReference>
<proteinExistence type="predicted"/>
<dbReference type="SUPFAM" id="SSF52540">
    <property type="entry name" value="P-loop containing nucleoside triphosphate hydrolases"/>
    <property type="match status" value="1"/>
</dbReference>
<evidence type="ECO:0000259" key="3">
    <source>
        <dbReference type="PROSITE" id="PS51192"/>
    </source>
</evidence>
<keyword evidence="4" id="KW-0547">Nucleotide-binding</keyword>
<feature type="domain" description="Helicase ATP-binding" evidence="3">
    <location>
        <begin position="87"/>
        <end position="251"/>
    </location>
</feature>
<dbReference type="Pfam" id="PF00270">
    <property type="entry name" value="DEAD"/>
    <property type="match status" value="1"/>
</dbReference>
<dbReference type="FunFam" id="3.40.50.300:FF:001326">
    <property type="entry name" value="Putative ATP-dependent RNA helicase DHX35"/>
    <property type="match status" value="1"/>
</dbReference>
<dbReference type="InterPro" id="IPR011545">
    <property type="entry name" value="DEAD/DEAH_box_helicase_dom"/>
</dbReference>
<dbReference type="InterPro" id="IPR027417">
    <property type="entry name" value="P-loop_NTPase"/>
</dbReference>
<dbReference type="InterPro" id="IPR002464">
    <property type="entry name" value="DNA/RNA_helicase_DEAH_CS"/>
</dbReference>
<dbReference type="GO" id="GO:0016787">
    <property type="term" value="F:hydrolase activity"/>
    <property type="evidence" value="ECO:0007669"/>
    <property type="project" value="UniProtKB-KW"/>
</dbReference>
<gene>
    <name evidence="4" type="ORF">GCK32_003117</name>
</gene>
<sequence length="325" mass="36958">MPEYHPGHGHRERDGGDPRSRFKFMRPDDRPDKVRTGPLVFEDRITEPSGSTDPQEVLTVYNNPYASLNMKQQRARLPIYKNRDHILYMCEKYRTVIIVGETGCGKSTQVPQYLLEAGWASDGRMIGITQPRRVAVVTLAARVAEEKETILGQDVGYTVRFDDVTDDQTKIKYMTDGILLRELLTDPLLSKYSVIMIDEAHERTCNSDILLGLLRKVLIVRPDLRIIVSSATLDAELFRDFFELNESDDRSLDTSCIMSVEGRTHPVTVYYTKTSVPNYIKTTVDTVLDIHKNEIPGDILVFLTGQDEVIQVRKSSERSISTLCL</sequence>
<dbReference type="Gene3D" id="3.40.50.300">
    <property type="entry name" value="P-loop containing nucleotide triphosphate hydrolases"/>
    <property type="match status" value="2"/>
</dbReference>
<dbReference type="GO" id="GO:0003723">
    <property type="term" value="F:RNA binding"/>
    <property type="evidence" value="ECO:0007669"/>
    <property type="project" value="TreeGrafter"/>
</dbReference>
<evidence type="ECO:0000313" key="5">
    <source>
        <dbReference type="Proteomes" id="UP001331761"/>
    </source>
</evidence>
<dbReference type="GO" id="GO:0004386">
    <property type="term" value="F:helicase activity"/>
    <property type="evidence" value="ECO:0007669"/>
    <property type="project" value="UniProtKB-KW"/>
</dbReference>
<keyword evidence="5" id="KW-1185">Reference proteome</keyword>
<dbReference type="EMBL" id="WIXE01017172">
    <property type="protein sequence ID" value="KAK5971961.1"/>
    <property type="molecule type" value="Genomic_DNA"/>
</dbReference>
<keyword evidence="4" id="KW-0067">ATP-binding</keyword>
<keyword evidence="1" id="KW-0378">Hydrolase</keyword>